<feature type="signal peptide" evidence="2">
    <location>
        <begin position="1"/>
        <end position="25"/>
    </location>
</feature>
<dbReference type="KEGG" id="gaw:V144x_35550"/>
<evidence type="ECO:0000313" key="3">
    <source>
        <dbReference type="EMBL" id="QDT98071.1"/>
    </source>
</evidence>
<feature type="region of interest" description="Disordered" evidence="1">
    <location>
        <begin position="124"/>
        <end position="143"/>
    </location>
</feature>
<proteinExistence type="predicted"/>
<evidence type="ECO:0000313" key="4">
    <source>
        <dbReference type="Proteomes" id="UP000318704"/>
    </source>
</evidence>
<dbReference type="Proteomes" id="UP000318704">
    <property type="component" value="Chromosome"/>
</dbReference>
<feature type="chain" id="PRO_5021836952" description="Carboxypeptidase regulatory-like domain-containing protein" evidence="2">
    <location>
        <begin position="26"/>
        <end position="143"/>
    </location>
</feature>
<evidence type="ECO:0008006" key="5">
    <source>
        <dbReference type="Google" id="ProtNLM"/>
    </source>
</evidence>
<keyword evidence="2" id="KW-0732">Signal</keyword>
<sequence length="143" mass="15575" precursor="true">MKTKASSFNSVYVLFFLISFSGCLGDGADPLPDLYEVTGVITLDGQPLGNAKVVFEPEAVREKARRRASSATTKADGSYRLYYNPKAAGATSGKHQVTIFKLPDDNEEPSDEQSIPAKYNEKTELTADVTEGDNTINFDLKSN</sequence>
<accession>A0A517VYJ5</accession>
<evidence type="ECO:0000256" key="1">
    <source>
        <dbReference type="SAM" id="MobiDB-lite"/>
    </source>
</evidence>
<name>A0A517VYJ5_9PLAN</name>
<organism evidence="3 4">
    <name type="scientific">Gimesia aquarii</name>
    <dbReference type="NCBI Taxonomy" id="2527964"/>
    <lineage>
        <taxon>Bacteria</taxon>
        <taxon>Pseudomonadati</taxon>
        <taxon>Planctomycetota</taxon>
        <taxon>Planctomycetia</taxon>
        <taxon>Planctomycetales</taxon>
        <taxon>Planctomycetaceae</taxon>
        <taxon>Gimesia</taxon>
    </lineage>
</organism>
<dbReference type="PROSITE" id="PS51257">
    <property type="entry name" value="PROKAR_LIPOPROTEIN"/>
    <property type="match status" value="1"/>
</dbReference>
<dbReference type="RefSeq" id="WP_144986431.1">
    <property type="nucleotide sequence ID" value="NZ_CP037920.1"/>
</dbReference>
<protein>
    <recommendedName>
        <fullName evidence="5">Carboxypeptidase regulatory-like domain-containing protein</fullName>
    </recommendedName>
</protein>
<evidence type="ECO:0000256" key="2">
    <source>
        <dbReference type="SAM" id="SignalP"/>
    </source>
</evidence>
<gene>
    <name evidence="3" type="ORF">V144x_35550</name>
</gene>
<dbReference type="EMBL" id="CP037920">
    <property type="protein sequence ID" value="QDT98071.1"/>
    <property type="molecule type" value="Genomic_DNA"/>
</dbReference>
<dbReference type="AlphaFoldDB" id="A0A517VYJ5"/>
<feature type="compositionally biased region" description="Polar residues" evidence="1">
    <location>
        <begin position="132"/>
        <end position="143"/>
    </location>
</feature>
<dbReference type="Gene3D" id="2.60.40.1120">
    <property type="entry name" value="Carboxypeptidase-like, regulatory domain"/>
    <property type="match status" value="1"/>
</dbReference>
<reference evidence="3 4" key="1">
    <citation type="submission" date="2019-03" db="EMBL/GenBank/DDBJ databases">
        <title>Deep-cultivation of Planctomycetes and their phenomic and genomic characterization uncovers novel biology.</title>
        <authorList>
            <person name="Wiegand S."/>
            <person name="Jogler M."/>
            <person name="Boedeker C."/>
            <person name="Pinto D."/>
            <person name="Vollmers J."/>
            <person name="Rivas-Marin E."/>
            <person name="Kohn T."/>
            <person name="Peeters S.H."/>
            <person name="Heuer A."/>
            <person name="Rast P."/>
            <person name="Oberbeckmann S."/>
            <person name="Bunk B."/>
            <person name="Jeske O."/>
            <person name="Meyerdierks A."/>
            <person name="Storesund J.E."/>
            <person name="Kallscheuer N."/>
            <person name="Luecker S."/>
            <person name="Lage O.M."/>
            <person name="Pohl T."/>
            <person name="Merkel B.J."/>
            <person name="Hornburger P."/>
            <person name="Mueller R.-W."/>
            <person name="Bruemmer F."/>
            <person name="Labrenz M."/>
            <person name="Spormann A.M."/>
            <person name="Op den Camp H."/>
            <person name="Overmann J."/>
            <person name="Amann R."/>
            <person name="Jetten M.S.M."/>
            <person name="Mascher T."/>
            <person name="Medema M.H."/>
            <person name="Devos D.P."/>
            <person name="Kaster A.-K."/>
            <person name="Ovreas L."/>
            <person name="Rohde M."/>
            <person name="Galperin M.Y."/>
            <person name="Jogler C."/>
        </authorList>
    </citation>
    <scope>NUCLEOTIDE SEQUENCE [LARGE SCALE GENOMIC DNA]</scope>
    <source>
        <strain evidence="3 4">V144</strain>
    </source>
</reference>